<accession>A0ABN7WRT7</accession>
<dbReference type="Proteomes" id="UP000789901">
    <property type="component" value="Unassembled WGS sequence"/>
</dbReference>
<organism evidence="2 3">
    <name type="scientific">Gigaspora margarita</name>
    <dbReference type="NCBI Taxonomy" id="4874"/>
    <lineage>
        <taxon>Eukaryota</taxon>
        <taxon>Fungi</taxon>
        <taxon>Fungi incertae sedis</taxon>
        <taxon>Mucoromycota</taxon>
        <taxon>Glomeromycotina</taxon>
        <taxon>Glomeromycetes</taxon>
        <taxon>Diversisporales</taxon>
        <taxon>Gigasporaceae</taxon>
        <taxon>Gigaspora</taxon>
    </lineage>
</organism>
<evidence type="ECO:0000256" key="1">
    <source>
        <dbReference type="SAM" id="MobiDB-lite"/>
    </source>
</evidence>
<feature type="non-terminal residue" evidence="2">
    <location>
        <position position="1"/>
    </location>
</feature>
<name>A0ABN7WRT7_GIGMA</name>
<reference evidence="2 3" key="1">
    <citation type="submission" date="2021-06" db="EMBL/GenBank/DDBJ databases">
        <authorList>
            <person name="Kallberg Y."/>
            <person name="Tangrot J."/>
            <person name="Rosling A."/>
        </authorList>
    </citation>
    <scope>NUCLEOTIDE SEQUENCE [LARGE SCALE GENOMIC DNA]</scope>
    <source>
        <strain evidence="2 3">120-4 pot B 10/14</strain>
    </source>
</reference>
<comment type="caution">
    <text evidence="2">The sequence shown here is derived from an EMBL/GenBank/DDBJ whole genome shotgun (WGS) entry which is preliminary data.</text>
</comment>
<keyword evidence="3" id="KW-1185">Reference proteome</keyword>
<evidence type="ECO:0000313" key="2">
    <source>
        <dbReference type="EMBL" id="CAG8839119.1"/>
    </source>
</evidence>
<proteinExistence type="predicted"/>
<sequence length="144" mass="16913">PYEYDYNNAEVDKSFRLHDQPKRHSSYCPYKAKTILHINVFNIYLPNIFKLIILGFKEAPNYDSESDSSEDENKKTRDNTIEECRHQLHQLMNVQPPTSNEHTTLPSTKNLSPNNMFKELIFGSAQRLQEFTNELDFYLEGGHQ</sequence>
<protein>
    <submittedName>
        <fullName evidence="2">8129_t:CDS:1</fullName>
    </submittedName>
</protein>
<dbReference type="EMBL" id="CAJVQB010059762">
    <property type="protein sequence ID" value="CAG8839119.1"/>
    <property type="molecule type" value="Genomic_DNA"/>
</dbReference>
<gene>
    <name evidence="2" type="ORF">GMARGA_LOCUS34303</name>
</gene>
<evidence type="ECO:0000313" key="3">
    <source>
        <dbReference type="Proteomes" id="UP000789901"/>
    </source>
</evidence>
<feature type="region of interest" description="Disordered" evidence="1">
    <location>
        <begin position="61"/>
        <end position="80"/>
    </location>
</feature>
<feature type="compositionally biased region" description="Basic and acidic residues" evidence="1">
    <location>
        <begin position="71"/>
        <end position="80"/>
    </location>
</feature>